<evidence type="ECO:0000313" key="3">
    <source>
        <dbReference type="Proteomes" id="UP000536509"/>
    </source>
</evidence>
<dbReference type="InterPro" id="IPR016181">
    <property type="entry name" value="Acyl_CoA_acyltransferase"/>
</dbReference>
<dbReference type="Gene3D" id="3.40.630.30">
    <property type="match status" value="1"/>
</dbReference>
<evidence type="ECO:0000259" key="1">
    <source>
        <dbReference type="PROSITE" id="PS51186"/>
    </source>
</evidence>
<dbReference type="Pfam" id="PF13527">
    <property type="entry name" value="Acetyltransf_9"/>
    <property type="match status" value="1"/>
</dbReference>
<dbReference type="InterPro" id="IPR000182">
    <property type="entry name" value="GNAT_dom"/>
</dbReference>
<protein>
    <submittedName>
        <fullName evidence="2">GNAT family N-acetyltransferase</fullName>
    </submittedName>
</protein>
<dbReference type="Proteomes" id="UP000536509">
    <property type="component" value="Unassembled WGS sequence"/>
</dbReference>
<proteinExistence type="predicted"/>
<keyword evidence="2" id="KW-0808">Transferase</keyword>
<dbReference type="CDD" id="cd04301">
    <property type="entry name" value="NAT_SF"/>
    <property type="match status" value="1"/>
</dbReference>
<dbReference type="AlphaFoldDB" id="A0A7Y3R9S8"/>
<dbReference type="PROSITE" id="PS51186">
    <property type="entry name" value="GNAT"/>
    <property type="match status" value="1"/>
</dbReference>
<dbReference type="SUPFAM" id="SSF55729">
    <property type="entry name" value="Acyl-CoA N-acyltransferases (Nat)"/>
    <property type="match status" value="1"/>
</dbReference>
<dbReference type="GO" id="GO:0016747">
    <property type="term" value="F:acyltransferase activity, transferring groups other than amino-acyl groups"/>
    <property type="evidence" value="ECO:0007669"/>
    <property type="project" value="InterPro"/>
</dbReference>
<accession>A0A7Y3R9S8</accession>
<evidence type="ECO:0000313" key="2">
    <source>
        <dbReference type="EMBL" id="NNT72560.1"/>
    </source>
</evidence>
<feature type="domain" description="N-acetyltransferase" evidence="1">
    <location>
        <begin position="5"/>
        <end position="159"/>
    </location>
</feature>
<gene>
    <name evidence="2" type="ORF">HKT18_10060</name>
</gene>
<name>A0A7Y3R9S8_9FLAO</name>
<dbReference type="RefSeq" id="WP_171222727.1">
    <property type="nucleotide sequence ID" value="NZ_CP121446.1"/>
</dbReference>
<dbReference type="EMBL" id="JABEVX010000006">
    <property type="protein sequence ID" value="NNT72560.1"/>
    <property type="molecule type" value="Genomic_DNA"/>
</dbReference>
<organism evidence="2 3">
    <name type="scientific">Flavobacterium rivulicola</name>
    <dbReference type="NCBI Taxonomy" id="2732161"/>
    <lineage>
        <taxon>Bacteria</taxon>
        <taxon>Pseudomonadati</taxon>
        <taxon>Bacteroidota</taxon>
        <taxon>Flavobacteriia</taxon>
        <taxon>Flavobacteriales</taxon>
        <taxon>Flavobacteriaceae</taxon>
        <taxon>Flavobacterium</taxon>
    </lineage>
</organism>
<sequence>MDNNFVYQWAKPEDVDQIVALFELCLGTEGGAPTVGFWNWKHNQNPGGISPVILAWDKDKLIGIRAFMCFKFHSKDGIYKAYRPVDTATHPDYQGKGIFKKLTLTLIEDLQQIEEKAFIFNTPNTQSKPGYLKMGWKVWGKPLIQVMPTFAFWGGNFKKHQTQLLQHDFSNILVNKDEKLSVCKDADYYKWRYQDIALQQYGLVEIDNYLIIYRQKKVKFLKEFRICDIIYKNSSCETMPVFVLIRLLFLFPPGFITFISQNKFLLSLKLKSKAPMVTYRKVKETDAAISFNAIDWNIGELELF</sequence>
<reference evidence="2 3" key="1">
    <citation type="submission" date="2020-05" db="EMBL/GenBank/DDBJ databases">
        <title>Draft genome of Flavobacterium sp. IMCC34852.</title>
        <authorList>
            <person name="Song J."/>
            <person name="Cho J.-C."/>
        </authorList>
    </citation>
    <scope>NUCLEOTIDE SEQUENCE [LARGE SCALE GENOMIC DNA]</scope>
    <source>
        <strain evidence="2 3">IMCC34852</strain>
    </source>
</reference>
<keyword evidence="3" id="KW-1185">Reference proteome</keyword>
<comment type="caution">
    <text evidence="2">The sequence shown here is derived from an EMBL/GenBank/DDBJ whole genome shotgun (WGS) entry which is preliminary data.</text>
</comment>